<dbReference type="EMBL" id="CM000786">
    <property type="protein sequence ID" value="AQK39235.1"/>
    <property type="molecule type" value="Genomic_DNA"/>
</dbReference>
<reference evidence="2" key="1">
    <citation type="submission" date="2015-12" db="EMBL/GenBank/DDBJ databases">
        <title>Update maize B73 reference genome by single molecule sequencing technologies.</title>
        <authorList>
            <consortium name="Maize Genome Sequencing Project"/>
            <person name="Ware D."/>
        </authorList>
    </citation>
    <scope>NUCLEOTIDE SEQUENCE</scope>
    <source>
        <tissue evidence="2">Seedling</tissue>
    </source>
</reference>
<organism evidence="2">
    <name type="scientific">Zea mays</name>
    <name type="common">Maize</name>
    <dbReference type="NCBI Taxonomy" id="4577"/>
    <lineage>
        <taxon>Eukaryota</taxon>
        <taxon>Viridiplantae</taxon>
        <taxon>Streptophyta</taxon>
        <taxon>Embryophyta</taxon>
        <taxon>Tracheophyta</taxon>
        <taxon>Spermatophyta</taxon>
        <taxon>Magnoliopsida</taxon>
        <taxon>Liliopsida</taxon>
        <taxon>Poales</taxon>
        <taxon>Poaceae</taxon>
        <taxon>PACMAD clade</taxon>
        <taxon>Panicoideae</taxon>
        <taxon>Andropogonodae</taxon>
        <taxon>Andropogoneae</taxon>
        <taxon>Tripsacinae</taxon>
        <taxon>Zea</taxon>
    </lineage>
</organism>
<protein>
    <submittedName>
        <fullName evidence="2">Aluminum-induced protein homolog1</fullName>
    </submittedName>
</protein>
<dbReference type="AlphaFoldDB" id="A0A1D6IT40"/>
<evidence type="ECO:0000313" key="2">
    <source>
        <dbReference type="EMBL" id="AQK39235.1"/>
    </source>
</evidence>
<proteinExistence type="predicted"/>
<evidence type="ECO:0000256" key="1">
    <source>
        <dbReference type="SAM" id="MobiDB-lite"/>
    </source>
</evidence>
<gene>
    <name evidence="2" type="ORF">ZEAMMB73_Zm00001d023376</name>
</gene>
<sequence length="186" mass="21129">MRRQVVRGQGRGVLPVRGGAGQPGSSEPAARAVKQGRQRGAPRHRGLQDAARPRALPGQLHARPAHRLLRLRPLRQVHQLPASRIRPRGQGAALLGDHRRRLRRLLRRHRHAQRLMRQVARAVPASRLLLLQRPRRAQVLREPQAQGHRCPRRRRRDLRCHFQGGGRLYCPDGAALIGHQLAEAMR</sequence>
<feature type="compositionally biased region" description="Low complexity" evidence="1">
    <location>
        <begin position="1"/>
        <end position="17"/>
    </location>
</feature>
<accession>A0A1D6IT40</accession>
<name>A0A1D6IT40_MAIZE</name>
<feature type="region of interest" description="Disordered" evidence="1">
    <location>
        <begin position="1"/>
        <end position="66"/>
    </location>
</feature>
<feature type="compositionally biased region" description="Basic residues" evidence="1">
    <location>
        <begin position="34"/>
        <end position="45"/>
    </location>
</feature>